<evidence type="ECO:0000313" key="3">
    <source>
        <dbReference type="Proteomes" id="UP000658382"/>
    </source>
</evidence>
<dbReference type="NCBIfam" id="TIGR02988">
    <property type="entry name" value="YaaA_near_RecF"/>
    <property type="match status" value="1"/>
</dbReference>
<dbReference type="Gene3D" id="3.10.290.10">
    <property type="entry name" value="RNA-binding S4 domain"/>
    <property type="match status" value="1"/>
</dbReference>
<reference evidence="2" key="1">
    <citation type="journal article" date="2014" name="Int. J. Syst. Evol. Microbiol.">
        <title>Complete genome sequence of Corynebacterium casei LMG S-19264T (=DSM 44701T), isolated from a smear-ripened cheese.</title>
        <authorList>
            <consortium name="US DOE Joint Genome Institute (JGI-PGF)"/>
            <person name="Walter F."/>
            <person name="Albersmeier A."/>
            <person name="Kalinowski J."/>
            <person name="Ruckert C."/>
        </authorList>
    </citation>
    <scope>NUCLEOTIDE SEQUENCE</scope>
    <source>
        <strain evidence="2">JCM 12580</strain>
    </source>
</reference>
<dbReference type="AlphaFoldDB" id="A0A917UW20"/>
<dbReference type="GO" id="GO:0003723">
    <property type="term" value="F:RNA binding"/>
    <property type="evidence" value="ECO:0007669"/>
    <property type="project" value="UniProtKB-KW"/>
</dbReference>
<proteinExistence type="predicted"/>
<evidence type="ECO:0000256" key="1">
    <source>
        <dbReference type="PROSITE-ProRule" id="PRU00182"/>
    </source>
</evidence>
<dbReference type="SUPFAM" id="SSF55174">
    <property type="entry name" value="Alpha-L RNA-binding motif"/>
    <property type="match status" value="1"/>
</dbReference>
<keyword evidence="1" id="KW-0694">RNA-binding</keyword>
<accession>A0A917UW20</accession>
<evidence type="ECO:0008006" key="4">
    <source>
        <dbReference type="Google" id="ProtNLM"/>
    </source>
</evidence>
<dbReference type="InterPro" id="IPR014330">
    <property type="entry name" value="RNA-bd_S4-rel_YaaA"/>
</dbReference>
<dbReference type="Pfam" id="PF13275">
    <property type="entry name" value="S4_2"/>
    <property type="match status" value="1"/>
</dbReference>
<sequence length="74" mass="8496">MHEPEKIHIETDYILLGQFIKLLNVLDSGGMVKAFLQDRGVLVNSEPEHRRGRKLYPGDVIKMEDIGTYVVTRD</sequence>
<dbReference type="PROSITE" id="PS50889">
    <property type="entry name" value="S4"/>
    <property type="match status" value="1"/>
</dbReference>
<dbReference type="InterPro" id="IPR036986">
    <property type="entry name" value="S4_RNA-bd_sf"/>
</dbReference>
<dbReference type="Proteomes" id="UP000658382">
    <property type="component" value="Unassembled WGS sequence"/>
</dbReference>
<name>A0A917UW20_9BACI</name>
<organism evidence="2 3">
    <name type="scientific">Lentibacillus kapialis</name>
    <dbReference type="NCBI Taxonomy" id="340214"/>
    <lineage>
        <taxon>Bacteria</taxon>
        <taxon>Bacillati</taxon>
        <taxon>Bacillota</taxon>
        <taxon>Bacilli</taxon>
        <taxon>Bacillales</taxon>
        <taxon>Bacillaceae</taxon>
        <taxon>Lentibacillus</taxon>
    </lineage>
</organism>
<reference evidence="2" key="2">
    <citation type="submission" date="2020-09" db="EMBL/GenBank/DDBJ databases">
        <authorList>
            <person name="Sun Q."/>
            <person name="Ohkuma M."/>
        </authorList>
    </citation>
    <scope>NUCLEOTIDE SEQUENCE</scope>
    <source>
        <strain evidence="2">JCM 12580</strain>
    </source>
</reference>
<comment type="caution">
    <text evidence="2">The sequence shown here is derived from an EMBL/GenBank/DDBJ whole genome shotgun (WGS) entry which is preliminary data.</text>
</comment>
<gene>
    <name evidence="2" type="primary">yaaA</name>
    <name evidence="2" type="ORF">GCM10007063_10210</name>
</gene>
<dbReference type="RefSeq" id="WP_188632008.1">
    <property type="nucleotide sequence ID" value="NZ_BMNQ01000008.1"/>
</dbReference>
<keyword evidence="3" id="KW-1185">Reference proteome</keyword>
<dbReference type="EMBL" id="BMNQ01000008">
    <property type="protein sequence ID" value="GGJ89575.1"/>
    <property type="molecule type" value="Genomic_DNA"/>
</dbReference>
<evidence type="ECO:0000313" key="2">
    <source>
        <dbReference type="EMBL" id="GGJ89575.1"/>
    </source>
</evidence>
<protein>
    <recommendedName>
        <fullName evidence="4">S4 domain-containing protein YaaA</fullName>
    </recommendedName>
</protein>